<evidence type="ECO:0000313" key="2">
    <source>
        <dbReference type="EMBL" id="PIL34474.1"/>
    </source>
</evidence>
<dbReference type="AlphaFoldDB" id="A0A2G8SL34"/>
<reference evidence="2 3" key="1">
    <citation type="journal article" date="2015" name="Sci. Rep.">
        <title>Chromosome-level genome map provides insights into diverse defense mechanisms in the medicinal fungus Ganoderma sinense.</title>
        <authorList>
            <person name="Zhu Y."/>
            <person name="Xu J."/>
            <person name="Sun C."/>
            <person name="Zhou S."/>
            <person name="Xu H."/>
            <person name="Nelson D.R."/>
            <person name="Qian J."/>
            <person name="Song J."/>
            <person name="Luo H."/>
            <person name="Xiang L."/>
            <person name="Li Y."/>
            <person name="Xu Z."/>
            <person name="Ji A."/>
            <person name="Wang L."/>
            <person name="Lu S."/>
            <person name="Hayward A."/>
            <person name="Sun W."/>
            <person name="Li X."/>
            <person name="Schwartz D.C."/>
            <person name="Wang Y."/>
            <person name="Chen S."/>
        </authorList>
    </citation>
    <scope>NUCLEOTIDE SEQUENCE [LARGE SCALE GENOMIC DNA]</scope>
    <source>
        <strain evidence="2 3">ZZ0214-1</strain>
    </source>
</reference>
<sequence>MSSLFQNAYYLAINFNAILYGAELAIYWMTMKTLFEKRKACQCSGTDKFYAAFSTALLVLITIYMSTEAVFGQEMWIVHSGDPGGPLKFFVNNANVWYQTMGTTASVILIMLSDALLIYRMHVVWPDFRIVAFPCFLYTASIECLRHHPSTFTAVAALGIIELYLSGKPNANFFVGTAAQLGLAYYATTISLNVIATGVICARLVYFSRAATSDFATPRNPIATGSVVARYTGTLPVVVESALPYSLAGVAFLVSYGMQSDVSILFGALYGMFTCVSPQLIILRIVTGEAWTREKTAETVSALECEGFPAANAALASQADGGSVDHKSVQEV</sequence>
<evidence type="ECO:0000256" key="1">
    <source>
        <dbReference type="SAM" id="Phobius"/>
    </source>
</evidence>
<feature type="transmembrane region" description="Helical" evidence="1">
    <location>
        <begin position="264"/>
        <end position="286"/>
    </location>
</feature>
<dbReference type="EMBL" id="AYKW01000005">
    <property type="protein sequence ID" value="PIL34474.1"/>
    <property type="molecule type" value="Genomic_DNA"/>
</dbReference>
<keyword evidence="1" id="KW-0812">Transmembrane</keyword>
<dbReference type="OrthoDB" id="2796825at2759"/>
<keyword evidence="3" id="KW-1185">Reference proteome</keyword>
<proteinExistence type="predicted"/>
<evidence type="ECO:0000313" key="3">
    <source>
        <dbReference type="Proteomes" id="UP000230002"/>
    </source>
</evidence>
<organism evidence="2 3">
    <name type="scientific">Ganoderma sinense ZZ0214-1</name>
    <dbReference type="NCBI Taxonomy" id="1077348"/>
    <lineage>
        <taxon>Eukaryota</taxon>
        <taxon>Fungi</taxon>
        <taxon>Dikarya</taxon>
        <taxon>Basidiomycota</taxon>
        <taxon>Agaricomycotina</taxon>
        <taxon>Agaricomycetes</taxon>
        <taxon>Polyporales</taxon>
        <taxon>Polyporaceae</taxon>
        <taxon>Ganoderma</taxon>
    </lineage>
</organism>
<accession>A0A2G8SL34</accession>
<feature type="transmembrane region" description="Helical" evidence="1">
    <location>
        <begin position="6"/>
        <end position="28"/>
    </location>
</feature>
<name>A0A2G8SL34_9APHY</name>
<dbReference type="Proteomes" id="UP000230002">
    <property type="component" value="Unassembled WGS sequence"/>
</dbReference>
<feature type="transmembrane region" description="Helical" evidence="1">
    <location>
        <begin position="96"/>
        <end position="119"/>
    </location>
</feature>
<feature type="transmembrane region" description="Helical" evidence="1">
    <location>
        <begin position="49"/>
        <end position="67"/>
    </location>
</feature>
<gene>
    <name evidence="2" type="ORF">GSI_03251</name>
</gene>
<feature type="transmembrane region" description="Helical" evidence="1">
    <location>
        <begin position="237"/>
        <end position="258"/>
    </location>
</feature>
<keyword evidence="1" id="KW-0472">Membrane</keyword>
<keyword evidence="1" id="KW-1133">Transmembrane helix</keyword>
<protein>
    <submittedName>
        <fullName evidence="2">Uncharacterized protein</fullName>
    </submittedName>
</protein>
<comment type="caution">
    <text evidence="2">The sequence shown here is derived from an EMBL/GenBank/DDBJ whole genome shotgun (WGS) entry which is preliminary data.</text>
</comment>